<proteinExistence type="predicted"/>
<dbReference type="RefSeq" id="WP_022074561.1">
    <property type="nucleotide sequence ID" value="NZ_JACOPE010000001.1"/>
</dbReference>
<keyword evidence="2" id="KW-1185">Reference proteome</keyword>
<organism evidence="1 2">
    <name type="scientific">Ruminococcus hominis</name>
    <dbReference type="NCBI Taxonomy" id="2763065"/>
    <lineage>
        <taxon>Bacteria</taxon>
        <taxon>Bacillati</taxon>
        <taxon>Bacillota</taxon>
        <taxon>Clostridia</taxon>
        <taxon>Eubacteriales</taxon>
        <taxon>Oscillospiraceae</taxon>
        <taxon>Ruminococcus</taxon>
    </lineage>
</organism>
<gene>
    <name evidence="1" type="ORF">H8S40_10225</name>
</gene>
<comment type="caution">
    <text evidence="1">The sequence shown here is derived from an EMBL/GenBank/DDBJ whole genome shotgun (WGS) entry which is preliminary data.</text>
</comment>
<name>A0ABR7G949_9FIRM</name>
<dbReference type="Proteomes" id="UP000631576">
    <property type="component" value="Unassembled WGS sequence"/>
</dbReference>
<dbReference type="Pfam" id="PF18937">
    <property type="entry name" value="DUF5685"/>
    <property type="match status" value="1"/>
</dbReference>
<dbReference type="InterPro" id="IPR043740">
    <property type="entry name" value="DUF5685"/>
</dbReference>
<evidence type="ECO:0000313" key="2">
    <source>
        <dbReference type="Proteomes" id="UP000631576"/>
    </source>
</evidence>
<accession>A0ABR7G949</accession>
<dbReference type="EMBL" id="JACOPE010000001">
    <property type="protein sequence ID" value="MBC5683939.1"/>
    <property type="molecule type" value="Genomic_DNA"/>
</dbReference>
<evidence type="ECO:0000313" key="1">
    <source>
        <dbReference type="EMBL" id="MBC5683939.1"/>
    </source>
</evidence>
<reference evidence="1 2" key="1">
    <citation type="submission" date="2020-08" db="EMBL/GenBank/DDBJ databases">
        <title>Genome public.</title>
        <authorList>
            <person name="Liu C."/>
            <person name="Sun Q."/>
        </authorList>
    </citation>
    <scope>NUCLEOTIDE SEQUENCE [LARGE SCALE GENOMIC DNA]</scope>
    <source>
        <strain evidence="1 2">NSJ-13</strain>
    </source>
</reference>
<protein>
    <submittedName>
        <fullName evidence="1">Uncharacterized protein</fullName>
    </submittedName>
</protein>
<sequence length="280" mass="33486">MFGYVTICEPELKMKDWRKYRSYYCGLCRTLKERHGNVGQLTLTYDMTFAVILLTSLYEVKGLTSSHRCKTHPVKKQWMIQNEITEYCADMNVLLAYYHMIDNWQDEKKVSGLLASKTLHGKAKKIEKKYKRQSQVIRRELKKLAEYEKENCQNIDLPAGCFGRLMEELLVYKEDMWEPTLRKVGFFLGKFIYIMDAYDDLQKDMKEKCYNPLKILRFEENFEEKCYQMLQMMIAECSTAFEQLPCLVDVEILRNILYAGVWTKYRKKQMEKEEKKADRK</sequence>